<dbReference type="AlphaFoldDB" id="A0A168QSR9"/>
<protein>
    <submittedName>
        <fullName evidence="2">Uncharacterized protein</fullName>
    </submittedName>
</protein>
<evidence type="ECO:0000313" key="3">
    <source>
        <dbReference type="Proteomes" id="UP000078561"/>
    </source>
</evidence>
<name>A0A168QSR9_ABSGL</name>
<proteinExistence type="predicted"/>
<dbReference type="InParanoid" id="A0A168QSR9"/>
<organism evidence="2">
    <name type="scientific">Absidia glauca</name>
    <name type="common">Pin mould</name>
    <dbReference type="NCBI Taxonomy" id="4829"/>
    <lineage>
        <taxon>Eukaryota</taxon>
        <taxon>Fungi</taxon>
        <taxon>Fungi incertae sedis</taxon>
        <taxon>Mucoromycota</taxon>
        <taxon>Mucoromycotina</taxon>
        <taxon>Mucoromycetes</taxon>
        <taxon>Mucorales</taxon>
        <taxon>Cunninghamellaceae</taxon>
        <taxon>Absidia</taxon>
    </lineage>
</organism>
<gene>
    <name evidence="2" type="primary">ABSGL_11353.1 scaffold 12295</name>
</gene>
<evidence type="ECO:0000256" key="1">
    <source>
        <dbReference type="SAM" id="MobiDB-lite"/>
    </source>
</evidence>
<dbReference type="EMBL" id="LT554468">
    <property type="protein sequence ID" value="SAM05478.1"/>
    <property type="molecule type" value="Genomic_DNA"/>
</dbReference>
<feature type="region of interest" description="Disordered" evidence="1">
    <location>
        <begin position="1"/>
        <end position="24"/>
    </location>
</feature>
<keyword evidence="3" id="KW-1185">Reference proteome</keyword>
<evidence type="ECO:0000313" key="2">
    <source>
        <dbReference type="EMBL" id="SAM05478.1"/>
    </source>
</evidence>
<accession>A0A168QSR9</accession>
<dbReference type="Proteomes" id="UP000078561">
    <property type="component" value="Unassembled WGS sequence"/>
</dbReference>
<reference evidence="2" key="1">
    <citation type="submission" date="2016-04" db="EMBL/GenBank/DDBJ databases">
        <authorList>
            <person name="Evans L.H."/>
            <person name="Alamgir A."/>
            <person name="Owens N."/>
            <person name="Weber N.D."/>
            <person name="Virtaneva K."/>
            <person name="Barbian K."/>
            <person name="Babar A."/>
            <person name="Rosenke K."/>
        </authorList>
    </citation>
    <scope>NUCLEOTIDE SEQUENCE [LARGE SCALE GENOMIC DNA]</scope>
    <source>
        <strain evidence="2">CBS 101.48</strain>
    </source>
</reference>
<sequence>MNGMATDIGSLAPGLDGHVSRSGIGRKGLRTRFSVVDSLTIVLLDSTIPLLTLLATATDTLGTADPLSSPSFPATLR</sequence>